<keyword evidence="2" id="KW-1185">Reference proteome</keyword>
<evidence type="ECO:0000313" key="2">
    <source>
        <dbReference type="Proteomes" id="UP001501474"/>
    </source>
</evidence>
<gene>
    <name evidence="1" type="ORF">GCM10010104_23630</name>
</gene>
<protein>
    <submittedName>
        <fullName evidence="1">DUF6153 family protein</fullName>
    </submittedName>
</protein>
<accession>A0ABP5QD95</accession>
<dbReference type="Proteomes" id="UP001501474">
    <property type="component" value="Unassembled WGS sequence"/>
</dbReference>
<organism evidence="1 2">
    <name type="scientific">Streptomyces indiaensis</name>
    <dbReference type="NCBI Taxonomy" id="284033"/>
    <lineage>
        <taxon>Bacteria</taxon>
        <taxon>Bacillati</taxon>
        <taxon>Actinomycetota</taxon>
        <taxon>Actinomycetes</taxon>
        <taxon>Kitasatosporales</taxon>
        <taxon>Streptomycetaceae</taxon>
        <taxon>Streptomyces</taxon>
    </lineage>
</organism>
<evidence type="ECO:0000313" key="1">
    <source>
        <dbReference type="EMBL" id="GAA2229840.1"/>
    </source>
</evidence>
<dbReference type="EMBL" id="BAAART010000055">
    <property type="protein sequence ID" value="GAA2229840.1"/>
    <property type="molecule type" value="Genomic_DNA"/>
</dbReference>
<proteinExistence type="predicted"/>
<dbReference type="Pfam" id="PF19650">
    <property type="entry name" value="DUF6153"/>
    <property type="match status" value="1"/>
</dbReference>
<sequence length="147" mass="14503">MIAAVQRTPSRRPAGRGFVLLVLAVLAGVLAMHGFGPAPAPTAQGHQGHVRHAVPASAPHGAPSSHTAVHEAVTDRACSHSAGGTEHLAHADGTCAAAGVASPYAPPQLAAALDAVSAPPVLPGSTGGGAWSGRAPPDLAELQLLRI</sequence>
<reference evidence="2" key="1">
    <citation type="journal article" date="2019" name="Int. J. Syst. Evol. Microbiol.">
        <title>The Global Catalogue of Microorganisms (GCM) 10K type strain sequencing project: providing services to taxonomists for standard genome sequencing and annotation.</title>
        <authorList>
            <consortium name="The Broad Institute Genomics Platform"/>
            <consortium name="The Broad Institute Genome Sequencing Center for Infectious Disease"/>
            <person name="Wu L."/>
            <person name="Ma J."/>
        </authorList>
    </citation>
    <scope>NUCLEOTIDE SEQUENCE [LARGE SCALE GENOMIC DNA]</scope>
    <source>
        <strain evidence="2">JCM 3053</strain>
    </source>
</reference>
<comment type="caution">
    <text evidence="1">The sequence shown here is derived from an EMBL/GenBank/DDBJ whole genome shotgun (WGS) entry which is preliminary data.</text>
</comment>
<dbReference type="InterPro" id="IPR046151">
    <property type="entry name" value="DUF6153"/>
</dbReference>
<dbReference type="RefSeq" id="WP_234845154.1">
    <property type="nucleotide sequence ID" value="NZ_BAAART010000055.1"/>
</dbReference>
<name>A0ABP5QD95_9ACTN</name>